<protein>
    <recommendedName>
        <fullName evidence="3">Ribosome maturation factor RimP</fullName>
    </recommendedName>
</protein>
<reference evidence="5 6" key="1">
    <citation type="journal article" date="2018" name="Int. J. Syst. Evol. Microbiol.">
        <title>Glycomyces paridis sp. nov., isolated from the medicinal plant Paris polyphylla.</title>
        <authorList>
            <person name="Fang X.M."/>
            <person name="Bai J.L."/>
            <person name="Su J."/>
            <person name="Zhao L.L."/>
            <person name="Liu H.Y."/>
            <person name="Ma B.P."/>
            <person name="Zhang Y.Q."/>
            <person name="Yu L.Y."/>
        </authorList>
    </citation>
    <scope>NUCLEOTIDE SEQUENCE [LARGE SCALE GENOMIC DNA]</scope>
    <source>
        <strain evidence="5 6">CPCC 204357</strain>
    </source>
</reference>
<dbReference type="SUPFAM" id="SSF75420">
    <property type="entry name" value="YhbC-like, N-terminal domain"/>
    <property type="match status" value="1"/>
</dbReference>
<sequence>MGADRQAGELSAAVEAILAPAVSKIGFDLEGLKVTKAGRRLLVRVLVDKDGGISLDDVAVVSKACSKALDESDTAGGPFADAAYTLEVSSPGVDRPLTEPRHWRRNIGRLVAVQFGEEPVIGRVTAADKRGIELEADGVRRSATYAELGPGKVQIELR</sequence>
<dbReference type="InterPro" id="IPR003728">
    <property type="entry name" value="Ribosome_maturation_RimP"/>
</dbReference>
<dbReference type="Proteomes" id="UP000305792">
    <property type="component" value="Unassembled WGS sequence"/>
</dbReference>
<gene>
    <name evidence="3 5" type="primary">rimP</name>
    <name evidence="5" type="ORF">E9998_02475</name>
</gene>
<dbReference type="Pfam" id="PF02576">
    <property type="entry name" value="RimP_N"/>
    <property type="match status" value="1"/>
</dbReference>
<dbReference type="Gene3D" id="3.30.300.70">
    <property type="entry name" value="RimP-like superfamily, N-terminal"/>
    <property type="match status" value="1"/>
</dbReference>
<evidence type="ECO:0000313" key="5">
    <source>
        <dbReference type="EMBL" id="THV31261.1"/>
    </source>
</evidence>
<dbReference type="InterPro" id="IPR035956">
    <property type="entry name" value="RimP_N_sf"/>
</dbReference>
<organism evidence="5 6">
    <name type="scientific">Glycomyces paridis</name>
    <dbReference type="NCBI Taxonomy" id="2126555"/>
    <lineage>
        <taxon>Bacteria</taxon>
        <taxon>Bacillati</taxon>
        <taxon>Actinomycetota</taxon>
        <taxon>Actinomycetes</taxon>
        <taxon>Glycomycetales</taxon>
        <taxon>Glycomycetaceae</taxon>
        <taxon>Glycomyces</taxon>
    </lineage>
</organism>
<feature type="domain" description="Ribosome maturation factor RimP N-terminal" evidence="4">
    <location>
        <begin position="17"/>
        <end position="94"/>
    </location>
</feature>
<dbReference type="PANTHER" id="PTHR33867:SF1">
    <property type="entry name" value="RIBOSOME MATURATION FACTOR RIMP"/>
    <property type="match status" value="1"/>
</dbReference>
<evidence type="ECO:0000256" key="3">
    <source>
        <dbReference type="HAMAP-Rule" id="MF_01077"/>
    </source>
</evidence>
<proteinExistence type="inferred from homology"/>
<dbReference type="RefSeq" id="WP_136528134.1">
    <property type="nucleotide sequence ID" value="NZ_STGX01000002.1"/>
</dbReference>
<dbReference type="EMBL" id="STGX01000002">
    <property type="protein sequence ID" value="THV31261.1"/>
    <property type="molecule type" value="Genomic_DNA"/>
</dbReference>
<dbReference type="HAMAP" id="MF_01077">
    <property type="entry name" value="RimP"/>
    <property type="match status" value="1"/>
</dbReference>
<keyword evidence="6" id="KW-1185">Reference proteome</keyword>
<dbReference type="GO" id="GO:0000028">
    <property type="term" value="P:ribosomal small subunit assembly"/>
    <property type="evidence" value="ECO:0007669"/>
    <property type="project" value="TreeGrafter"/>
</dbReference>
<evidence type="ECO:0000313" key="6">
    <source>
        <dbReference type="Proteomes" id="UP000305792"/>
    </source>
</evidence>
<evidence type="ECO:0000256" key="1">
    <source>
        <dbReference type="ARBA" id="ARBA00022490"/>
    </source>
</evidence>
<comment type="subcellular location">
    <subcellularLocation>
        <location evidence="3">Cytoplasm</location>
    </subcellularLocation>
</comment>
<dbReference type="NCBIfam" id="NF000930">
    <property type="entry name" value="PRK00092.2-2"/>
    <property type="match status" value="1"/>
</dbReference>
<name>A0A4S8PM95_9ACTN</name>
<keyword evidence="1 3" id="KW-0963">Cytoplasm</keyword>
<dbReference type="GO" id="GO:0006412">
    <property type="term" value="P:translation"/>
    <property type="evidence" value="ECO:0007669"/>
    <property type="project" value="TreeGrafter"/>
</dbReference>
<keyword evidence="2 3" id="KW-0690">Ribosome biogenesis</keyword>
<dbReference type="PANTHER" id="PTHR33867">
    <property type="entry name" value="RIBOSOME MATURATION FACTOR RIMP"/>
    <property type="match status" value="1"/>
</dbReference>
<comment type="similarity">
    <text evidence="3">Belongs to the RimP family.</text>
</comment>
<comment type="caution">
    <text evidence="5">The sequence shown here is derived from an EMBL/GenBank/DDBJ whole genome shotgun (WGS) entry which is preliminary data.</text>
</comment>
<comment type="function">
    <text evidence="3">Required for maturation of 30S ribosomal subunits.</text>
</comment>
<evidence type="ECO:0000256" key="2">
    <source>
        <dbReference type="ARBA" id="ARBA00022517"/>
    </source>
</evidence>
<dbReference type="InterPro" id="IPR028989">
    <property type="entry name" value="RimP_N"/>
</dbReference>
<evidence type="ECO:0000259" key="4">
    <source>
        <dbReference type="Pfam" id="PF02576"/>
    </source>
</evidence>
<dbReference type="OrthoDB" id="9805006at2"/>
<dbReference type="GO" id="GO:0005829">
    <property type="term" value="C:cytosol"/>
    <property type="evidence" value="ECO:0007669"/>
    <property type="project" value="TreeGrafter"/>
</dbReference>
<dbReference type="AlphaFoldDB" id="A0A4S8PM95"/>
<accession>A0A4S8PM95</accession>